<dbReference type="InterPro" id="IPR036426">
    <property type="entry name" value="Bulb-type_lectin_dom_sf"/>
</dbReference>
<evidence type="ECO:0000256" key="17">
    <source>
        <dbReference type="ARBA" id="ARBA00048679"/>
    </source>
</evidence>
<dbReference type="AlphaFoldDB" id="A0A314Y7T0"/>
<keyword evidence="10 18" id="KW-0067">ATP-binding</keyword>
<feature type="chain" id="PRO_5016286717" description="Receptor-like serine/threonine-protein kinase" evidence="21">
    <location>
        <begin position="23"/>
        <end position="858"/>
    </location>
</feature>
<evidence type="ECO:0000256" key="19">
    <source>
        <dbReference type="PROSITE-ProRule" id="PRU10141"/>
    </source>
</evidence>
<evidence type="ECO:0000256" key="9">
    <source>
        <dbReference type="ARBA" id="ARBA00022777"/>
    </source>
</evidence>
<evidence type="ECO:0000256" key="5">
    <source>
        <dbReference type="ARBA" id="ARBA00022692"/>
    </source>
</evidence>
<dbReference type="FunFam" id="1.10.510.10:FF:000237">
    <property type="entry name" value="G-type lectin S-receptor-like serine/threonine-protein kinase"/>
    <property type="match status" value="1"/>
</dbReference>
<comment type="caution">
    <text evidence="24">The sequence shown here is derived from an EMBL/GenBank/DDBJ whole genome shotgun (WGS) entry which is preliminary data.</text>
</comment>
<proteinExistence type="inferred from homology"/>
<evidence type="ECO:0000313" key="24">
    <source>
        <dbReference type="EMBL" id="PQQ00044.1"/>
    </source>
</evidence>
<dbReference type="PANTHER" id="PTHR47976">
    <property type="entry name" value="G-TYPE LECTIN S-RECEPTOR-LIKE SERINE/THREONINE-PROTEIN KINASE SD2-5"/>
    <property type="match status" value="1"/>
</dbReference>
<feature type="transmembrane region" description="Helical" evidence="20">
    <location>
        <begin position="424"/>
        <end position="449"/>
    </location>
</feature>
<keyword evidence="9 18" id="KW-0418">Kinase</keyword>
<comment type="subcellular location">
    <subcellularLocation>
        <location evidence="1">Membrane</location>
        <topology evidence="1">Single-pass type I membrane protein</topology>
    </subcellularLocation>
</comment>
<evidence type="ECO:0000256" key="11">
    <source>
        <dbReference type="ARBA" id="ARBA00022989"/>
    </source>
</evidence>
<keyword evidence="6 21" id="KW-0732">Signal</keyword>
<dbReference type="STRING" id="2094558.A0A314Y7T0"/>
<dbReference type="GO" id="GO:0005524">
    <property type="term" value="F:ATP binding"/>
    <property type="evidence" value="ECO:0007669"/>
    <property type="project" value="UniProtKB-UniRule"/>
</dbReference>
<dbReference type="InterPro" id="IPR001480">
    <property type="entry name" value="Bulb-type_lectin_dom"/>
</dbReference>
<dbReference type="FunFam" id="2.90.10.10:FF:000013">
    <property type="entry name" value="G-type lectin S-receptor-like serine/threonine-protein kinase LECRK1"/>
    <property type="match status" value="1"/>
</dbReference>
<dbReference type="PANTHER" id="PTHR47976:SF15">
    <property type="entry name" value="G-TYPE LECTIN S-RECEPTOR-LIKE SERINE_THREONINE-PROTEIN KINASE RLK1"/>
    <property type="match status" value="1"/>
</dbReference>
<evidence type="ECO:0000256" key="4">
    <source>
        <dbReference type="ARBA" id="ARBA00022679"/>
    </source>
</evidence>
<dbReference type="OrthoDB" id="1930390at2759"/>
<dbReference type="SUPFAM" id="SSF56112">
    <property type="entry name" value="Protein kinase-like (PK-like)"/>
    <property type="match status" value="1"/>
</dbReference>
<dbReference type="InterPro" id="IPR051343">
    <property type="entry name" value="G-type_lectin_kinases/EP1-like"/>
</dbReference>
<dbReference type="GO" id="GO:0016020">
    <property type="term" value="C:membrane"/>
    <property type="evidence" value="ECO:0007669"/>
    <property type="project" value="UniProtKB-SubCell"/>
</dbReference>
<dbReference type="PROSITE" id="PS50927">
    <property type="entry name" value="BULB_LECTIN"/>
    <property type="match status" value="1"/>
</dbReference>
<keyword evidence="15" id="KW-0325">Glycoprotein</keyword>
<dbReference type="EC" id="2.7.11.1" evidence="18"/>
<evidence type="ECO:0000256" key="20">
    <source>
        <dbReference type="SAM" id="Phobius"/>
    </source>
</evidence>
<dbReference type="InterPro" id="IPR008271">
    <property type="entry name" value="Ser/Thr_kinase_AS"/>
</dbReference>
<dbReference type="FunFam" id="3.30.200.20:FF:000059">
    <property type="entry name" value="S-receptor-like serine/threonine-protein kinase"/>
    <property type="match status" value="1"/>
</dbReference>
<name>A0A314Y7T0_PRUYE</name>
<dbReference type="PROSITE" id="PS00108">
    <property type="entry name" value="PROTEIN_KINASE_ST"/>
    <property type="match status" value="1"/>
</dbReference>
<feature type="signal peptide" evidence="21">
    <location>
        <begin position="1"/>
        <end position="22"/>
    </location>
</feature>
<dbReference type="CDD" id="cd14066">
    <property type="entry name" value="STKc_IRAK"/>
    <property type="match status" value="1"/>
</dbReference>
<evidence type="ECO:0000256" key="10">
    <source>
        <dbReference type="ARBA" id="ARBA00022840"/>
    </source>
</evidence>
<dbReference type="InterPro" id="IPR024171">
    <property type="entry name" value="SRK-like_kinase"/>
</dbReference>
<comment type="similarity">
    <text evidence="18">Belongs to the protein kinase superfamily. Ser/Thr protein kinase family.</text>
</comment>
<comment type="catalytic activity">
    <reaction evidence="16 18">
        <text>L-threonyl-[protein] + ATP = O-phospho-L-threonyl-[protein] + ADP + H(+)</text>
        <dbReference type="Rhea" id="RHEA:46608"/>
        <dbReference type="Rhea" id="RHEA-COMP:11060"/>
        <dbReference type="Rhea" id="RHEA-COMP:11605"/>
        <dbReference type="ChEBI" id="CHEBI:15378"/>
        <dbReference type="ChEBI" id="CHEBI:30013"/>
        <dbReference type="ChEBI" id="CHEBI:30616"/>
        <dbReference type="ChEBI" id="CHEBI:61977"/>
        <dbReference type="ChEBI" id="CHEBI:456216"/>
        <dbReference type="EC" id="2.7.11.1"/>
    </reaction>
</comment>
<evidence type="ECO:0000256" key="8">
    <source>
        <dbReference type="ARBA" id="ARBA00022741"/>
    </source>
</evidence>
<dbReference type="EMBL" id="PJQY01001745">
    <property type="protein sequence ID" value="PQQ00044.1"/>
    <property type="molecule type" value="Genomic_DNA"/>
</dbReference>
<dbReference type="Gene3D" id="1.10.510.10">
    <property type="entry name" value="Transferase(Phosphotransferase) domain 1"/>
    <property type="match status" value="1"/>
</dbReference>
<evidence type="ECO:0000256" key="7">
    <source>
        <dbReference type="ARBA" id="ARBA00022734"/>
    </source>
</evidence>
<reference evidence="24 25" key="1">
    <citation type="submission" date="2018-02" db="EMBL/GenBank/DDBJ databases">
        <title>Draft genome of wild Prunus yedoensis var. nudiflora.</title>
        <authorList>
            <person name="Baek S."/>
            <person name="Kim J.-H."/>
            <person name="Choi K."/>
            <person name="Kim G.-B."/>
            <person name="Cho A."/>
            <person name="Jang H."/>
            <person name="Shin C.-H."/>
            <person name="Yu H.-J."/>
            <person name="Mun J.-H."/>
        </authorList>
    </citation>
    <scope>NUCLEOTIDE SEQUENCE [LARGE SCALE GENOMIC DNA]</scope>
    <source>
        <strain evidence="25">cv. Jeju island</strain>
        <tissue evidence="24">Leaf</tissue>
    </source>
</reference>
<dbReference type="GO" id="GO:0030246">
    <property type="term" value="F:carbohydrate binding"/>
    <property type="evidence" value="ECO:0007669"/>
    <property type="project" value="UniProtKB-KW"/>
</dbReference>
<evidence type="ECO:0000256" key="12">
    <source>
        <dbReference type="ARBA" id="ARBA00023136"/>
    </source>
</evidence>
<dbReference type="GO" id="GO:0106310">
    <property type="term" value="F:protein serine kinase activity"/>
    <property type="evidence" value="ECO:0007669"/>
    <property type="project" value="RHEA"/>
</dbReference>
<evidence type="ECO:0000256" key="2">
    <source>
        <dbReference type="ARBA" id="ARBA00022527"/>
    </source>
</evidence>
<protein>
    <recommendedName>
        <fullName evidence="18">Receptor-like serine/threonine-protein kinase</fullName>
        <ecNumber evidence="18">2.7.11.1</ecNumber>
    </recommendedName>
</protein>
<organism evidence="24 25">
    <name type="scientific">Prunus yedoensis var. nudiflora</name>
    <dbReference type="NCBI Taxonomy" id="2094558"/>
    <lineage>
        <taxon>Eukaryota</taxon>
        <taxon>Viridiplantae</taxon>
        <taxon>Streptophyta</taxon>
        <taxon>Embryophyta</taxon>
        <taxon>Tracheophyta</taxon>
        <taxon>Spermatophyta</taxon>
        <taxon>Magnoliopsida</taxon>
        <taxon>eudicotyledons</taxon>
        <taxon>Gunneridae</taxon>
        <taxon>Pentapetalae</taxon>
        <taxon>rosids</taxon>
        <taxon>fabids</taxon>
        <taxon>Rosales</taxon>
        <taxon>Rosaceae</taxon>
        <taxon>Amygdaloideae</taxon>
        <taxon>Amygdaleae</taxon>
        <taxon>Prunus</taxon>
    </lineage>
</organism>
<keyword evidence="8 18" id="KW-0547">Nucleotide-binding</keyword>
<dbReference type="InterPro" id="IPR011009">
    <property type="entry name" value="Kinase-like_dom_sf"/>
</dbReference>
<evidence type="ECO:0000256" key="16">
    <source>
        <dbReference type="ARBA" id="ARBA00047899"/>
    </source>
</evidence>
<evidence type="ECO:0000256" key="18">
    <source>
        <dbReference type="PIRNR" id="PIRNR000641"/>
    </source>
</evidence>
<feature type="domain" description="Protein kinase" evidence="22">
    <location>
        <begin position="478"/>
        <end position="756"/>
    </location>
</feature>
<keyword evidence="5 20" id="KW-0812">Transmembrane</keyword>
<dbReference type="SMART" id="SM00108">
    <property type="entry name" value="B_lectin"/>
    <property type="match status" value="1"/>
</dbReference>
<evidence type="ECO:0000256" key="6">
    <source>
        <dbReference type="ARBA" id="ARBA00022729"/>
    </source>
</evidence>
<evidence type="ECO:0000256" key="13">
    <source>
        <dbReference type="ARBA" id="ARBA00023157"/>
    </source>
</evidence>
<gene>
    <name evidence="24" type="ORF">Pyn_37456</name>
</gene>
<dbReference type="InterPro" id="IPR000719">
    <property type="entry name" value="Prot_kinase_dom"/>
</dbReference>
<sequence>MAFTAQLLLLSSLFLQPVLVHSQTNGSIAVGGSLTATAEGNSSLSWLSPSGDFAFGFRPLGNNDLFLLSIWYAKIPDRTIVWYANNKPAVAPAVPLGSTVNLTAHSGLVLTSPQGEELWKSETIVGVVANGVFNDTGNFVLEDDSSKKLWESFKNPTDTILPGQIIETGGSLASRQSETNYSKGRFQLRLQQDGNLVLNSINFTTGSTNTPYYGTATTTGTVPGSEGKQLVFNDSGYMYVLRENGGKYTLTWGNRVSAMAYYTRATLNFDGVFAQYVHPKTFSGNASWEPLWSLPENICLDIDADSGPGVCGFNSICTLSAEDKRPKCECPRGSLCLIQMTYTEAANPISYKAVKKKKSIYMMFSNQTCWKKELPLSNGRVDSSLRATTFIKFRKDNSTLPVPPSPSPDDKKNNKTTFTGIRPVILATALLVCLVLIAAAFSLGLFFTFQKKHVRIMQSGLNISLRPFSYQELQEATNGFTEELGRGSFGVVYKGIIQNGSQVQVAVKKLHCVIQDGDKEFKTEVNVIGKIHHKNLVRLLGYCDEGQQRLLVYELLSNGTLASFLFADVKPSWGQRIEIAYGIAKGLEYLHEECSTPIIHCDIKPQNILLDDYYTARISDFGLAKLLMMNQSHTHTAIRGTKGYVAPEWFSNMRITTKVDVYSFGVVLLEIICCRRSIDVENNCEEKAILTNWVYDCYQEGKIDAVLDHETEALHEKNLEKSVMVAIWCIQEDPSLRPTMRKVVQMLEGVVERLFVVERRLVRLQLAGWRVSGARMGELGCFFDVHLEASTSISLRTTLCFFSFRTHQSLLLLQNPSKFPNPSIAISTANFFDNQIQRLRQNLEVRHDDGHQLAQQSW</sequence>
<keyword evidence="3" id="KW-0245">EGF-like domain</keyword>
<dbReference type="InterPro" id="IPR017441">
    <property type="entry name" value="Protein_kinase_ATP_BS"/>
</dbReference>
<dbReference type="SUPFAM" id="SSF51110">
    <property type="entry name" value="alpha-D-mannose-specific plant lectins"/>
    <property type="match status" value="1"/>
</dbReference>
<accession>A0A314Y7T0</accession>
<keyword evidence="14 24" id="KW-0675">Receptor</keyword>
<evidence type="ECO:0000256" key="15">
    <source>
        <dbReference type="ARBA" id="ARBA00023180"/>
    </source>
</evidence>
<keyword evidence="13" id="KW-1015">Disulfide bond</keyword>
<comment type="catalytic activity">
    <reaction evidence="17 18">
        <text>L-seryl-[protein] + ATP = O-phospho-L-seryl-[protein] + ADP + H(+)</text>
        <dbReference type="Rhea" id="RHEA:17989"/>
        <dbReference type="Rhea" id="RHEA-COMP:9863"/>
        <dbReference type="Rhea" id="RHEA-COMP:11604"/>
        <dbReference type="ChEBI" id="CHEBI:15378"/>
        <dbReference type="ChEBI" id="CHEBI:29999"/>
        <dbReference type="ChEBI" id="CHEBI:30616"/>
        <dbReference type="ChEBI" id="CHEBI:83421"/>
        <dbReference type="ChEBI" id="CHEBI:456216"/>
        <dbReference type="EC" id="2.7.11.1"/>
    </reaction>
</comment>
<keyword evidence="4 18" id="KW-0808">Transferase</keyword>
<dbReference type="Gene3D" id="2.90.10.10">
    <property type="entry name" value="Bulb-type lectin domain"/>
    <property type="match status" value="2"/>
</dbReference>
<dbReference type="Pfam" id="PF00069">
    <property type="entry name" value="Pkinase"/>
    <property type="match status" value="1"/>
</dbReference>
<feature type="domain" description="Bulb-type lectin" evidence="23">
    <location>
        <begin position="31"/>
        <end position="154"/>
    </location>
</feature>
<dbReference type="SMART" id="SM00220">
    <property type="entry name" value="S_TKc"/>
    <property type="match status" value="1"/>
</dbReference>
<dbReference type="PROSITE" id="PS00107">
    <property type="entry name" value="PROTEIN_KINASE_ATP"/>
    <property type="match status" value="1"/>
</dbReference>
<keyword evidence="2 18" id="KW-0723">Serine/threonine-protein kinase</keyword>
<keyword evidence="25" id="KW-1185">Reference proteome</keyword>
<evidence type="ECO:0000256" key="21">
    <source>
        <dbReference type="SAM" id="SignalP"/>
    </source>
</evidence>
<dbReference type="Proteomes" id="UP000250321">
    <property type="component" value="Unassembled WGS sequence"/>
</dbReference>
<evidence type="ECO:0000256" key="14">
    <source>
        <dbReference type="ARBA" id="ARBA00023170"/>
    </source>
</evidence>
<dbReference type="GO" id="GO:0004674">
    <property type="term" value="F:protein serine/threonine kinase activity"/>
    <property type="evidence" value="ECO:0007669"/>
    <property type="project" value="UniProtKB-KW"/>
</dbReference>
<dbReference type="Gene3D" id="3.30.200.20">
    <property type="entry name" value="Phosphorylase Kinase, domain 1"/>
    <property type="match status" value="1"/>
</dbReference>
<evidence type="ECO:0000313" key="25">
    <source>
        <dbReference type="Proteomes" id="UP000250321"/>
    </source>
</evidence>
<dbReference type="Pfam" id="PF01453">
    <property type="entry name" value="B_lectin"/>
    <property type="match status" value="1"/>
</dbReference>
<keyword evidence="12 20" id="KW-0472">Membrane</keyword>
<keyword evidence="11 20" id="KW-1133">Transmembrane helix</keyword>
<evidence type="ECO:0000256" key="3">
    <source>
        <dbReference type="ARBA" id="ARBA00022536"/>
    </source>
</evidence>
<feature type="binding site" evidence="19">
    <location>
        <position position="509"/>
    </location>
    <ligand>
        <name>ATP</name>
        <dbReference type="ChEBI" id="CHEBI:30616"/>
    </ligand>
</feature>
<dbReference type="PIRSF" id="PIRSF000641">
    <property type="entry name" value="SRK"/>
    <property type="match status" value="1"/>
</dbReference>
<evidence type="ECO:0000259" key="22">
    <source>
        <dbReference type="PROSITE" id="PS50011"/>
    </source>
</evidence>
<keyword evidence="7 24" id="KW-0430">Lectin</keyword>
<evidence type="ECO:0000256" key="1">
    <source>
        <dbReference type="ARBA" id="ARBA00004479"/>
    </source>
</evidence>
<evidence type="ECO:0000259" key="23">
    <source>
        <dbReference type="PROSITE" id="PS50927"/>
    </source>
</evidence>
<dbReference type="PROSITE" id="PS50011">
    <property type="entry name" value="PROTEIN_KINASE_DOM"/>
    <property type="match status" value="1"/>
</dbReference>